<organism evidence="3 4">
    <name type="scientific">Jimgerdemannia flammicorona</name>
    <dbReference type="NCBI Taxonomy" id="994334"/>
    <lineage>
        <taxon>Eukaryota</taxon>
        <taxon>Fungi</taxon>
        <taxon>Fungi incertae sedis</taxon>
        <taxon>Mucoromycota</taxon>
        <taxon>Mucoromycotina</taxon>
        <taxon>Endogonomycetes</taxon>
        <taxon>Endogonales</taxon>
        <taxon>Endogonaceae</taxon>
        <taxon>Jimgerdemannia</taxon>
    </lineage>
</organism>
<keyword evidence="1 2" id="KW-0175">Coiled coil</keyword>
<evidence type="ECO:0000256" key="2">
    <source>
        <dbReference type="SAM" id="Coils"/>
    </source>
</evidence>
<dbReference type="SUPFAM" id="SSF57997">
    <property type="entry name" value="Tropomyosin"/>
    <property type="match status" value="1"/>
</dbReference>
<dbReference type="Gene3D" id="1.20.5.340">
    <property type="match status" value="1"/>
</dbReference>
<dbReference type="Proteomes" id="UP000274822">
    <property type="component" value="Unassembled WGS sequence"/>
</dbReference>
<evidence type="ECO:0000313" key="4">
    <source>
        <dbReference type="Proteomes" id="UP000274822"/>
    </source>
</evidence>
<evidence type="ECO:0000256" key="1">
    <source>
        <dbReference type="ARBA" id="ARBA00023054"/>
    </source>
</evidence>
<keyword evidence="4" id="KW-1185">Reference proteome</keyword>
<gene>
    <name evidence="3" type="ORF">BC938DRAFT_477577</name>
</gene>
<protein>
    <submittedName>
        <fullName evidence="3">Uncharacterized protein</fullName>
    </submittedName>
</protein>
<comment type="caution">
    <text evidence="3">The sequence shown here is derived from an EMBL/GenBank/DDBJ whole genome shotgun (WGS) entry which is preliminary data.</text>
</comment>
<name>A0A433QP40_9FUNG</name>
<accession>A0A433QP40</accession>
<feature type="coiled-coil region" evidence="2">
    <location>
        <begin position="43"/>
        <end position="122"/>
    </location>
</feature>
<proteinExistence type="predicted"/>
<dbReference type="EMBL" id="RBNJ01002828">
    <property type="protein sequence ID" value="RUS31551.1"/>
    <property type="molecule type" value="Genomic_DNA"/>
</dbReference>
<dbReference type="Pfam" id="PF00261">
    <property type="entry name" value="Tropomyosin"/>
    <property type="match status" value="1"/>
</dbReference>
<sequence>MDKFKIKLESLHNKADTTVAHKETSEGKVKQLKAEHISKDHDIQSLTIYVKNLEEQLDKAETSLTDTMKNFNEADLKAEAFEHHVNKLEAELVEKEKKLKEAQEAHRALKQEYEEFAKLLDEA</sequence>
<reference evidence="3 4" key="1">
    <citation type="journal article" date="2018" name="New Phytol.">
        <title>Phylogenomics of Endogonaceae and evolution of mycorrhizas within Mucoromycota.</title>
        <authorList>
            <person name="Chang Y."/>
            <person name="Desiro A."/>
            <person name="Na H."/>
            <person name="Sandor L."/>
            <person name="Lipzen A."/>
            <person name="Clum A."/>
            <person name="Barry K."/>
            <person name="Grigoriev I.V."/>
            <person name="Martin F.M."/>
            <person name="Stajich J.E."/>
            <person name="Smith M.E."/>
            <person name="Bonito G."/>
            <person name="Spatafora J.W."/>
        </authorList>
    </citation>
    <scope>NUCLEOTIDE SEQUENCE [LARGE SCALE GENOMIC DNA]</scope>
    <source>
        <strain evidence="3 4">AD002</strain>
    </source>
</reference>
<dbReference type="InterPro" id="IPR000533">
    <property type="entry name" value="Tropomyosin"/>
</dbReference>
<dbReference type="AlphaFoldDB" id="A0A433QP40"/>
<evidence type="ECO:0000313" key="3">
    <source>
        <dbReference type="EMBL" id="RUS31551.1"/>
    </source>
</evidence>